<evidence type="ECO:0000313" key="2">
    <source>
        <dbReference type="EMBL" id="KAG1524535.1"/>
    </source>
</evidence>
<feature type="compositionally biased region" description="Low complexity" evidence="1">
    <location>
        <begin position="35"/>
        <end position="47"/>
    </location>
</feature>
<reference evidence="2" key="1">
    <citation type="journal article" date="2020" name="Microb. Genom.">
        <title>Genetic diversity of clinical and environmental Mucorales isolates obtained from an investigation of mucormycosis cases among solid organ transplant recipients.</title>
        <authorList>
            <person name="Nguyen M.H."/>
            <person name="Kaul D."/>
            <person name="Muto C."/>
            <person name="Cheng S.J."/>
            <person name="Richter R.A."/>
            <person name="Bruno V.M."/>
            <person name="Liu G."/>
            <person name="Beyhan S."/>
            <person name="Sundermann A.J."/>
            <person name="Mounaud S."/>
            <person name="Pasculle A.W."/>
            <person name="Nierman W.C."/>
            <person name="Driscoll E."/>
            <person name="Cumbie R."/>
            <person name="Clancy C.J."/>
            <person name="Dupont C.L."/>
        </authorList>
    </citation>
    <scope>NUCLEOTIDE SEQUENCE</scope>
    <source>
        <strain evidence="2">GL16</strain>
    </source>
</reference>
<dbReference type="EMBL" id="JAANIT010010168">
    <property type="protein sequence ID" value="KAG1524535.1"/>
    <property type="molecule type" value="Genomic_DNA"/>
</dbReference>
<dbReference type="AlphaFoldDB" id="A0A9P7BZ29"/>
<name>A0A9P7BZ29_RHIOR</name>
<organism evidence="2 3">
    <name type="scientific">Rhizopus oryzae</name>
    <name type="common">Mucormycosis agent</name>
    <name type="synonym">Rhizopus arrhizus var. delemar</name>
    <dbReference type="NCBI Taxonomy" id="64495"/>
    <lineage>
        <taxon>Eukaryota</taxon>
        <taxon>Fungi</taxon>
        <taxon>Fungi incertae sedis</taxon>
        <taxon>Mucoromycota</taxon>
        <taxon>Mucoromycotina</taxon>
        <taxon>Mucoromycetes</taxon>
        <taxon>Mucorales</taxon>
        <taxon>Mucorineae</taxon>
        <taxon>Rhizopodaceae</taxon>
        <taxon>Rhizopus</taxon>
    </lineage>
</organism>
<protein>
    <submittedName>
        <fullName evidence="2">Uncharacterized protein</fullName>
    </submittedName>
</protein>
<evidence type="ECO:0000256" key="1">
    <source>
        <dbReference type="SAM" id="MobiDB-lite"/>
    </source>
</evidence>
<dbReference type="Proteomes" id="UP000717996">
    <property type="component" value="Unassembled WGS sequence"/>
</dbReference>
<proteinExistence type="predicted"/>
<comment type="caution">
    <text evidence="2">The sequence shown here is derived from an EMBL/GenBank/DDBJ whole genome shotgun (WGS) entry which is preliminary data.</text>
</comment>
<accession>A0A9P7BZ29</accession>
<evidence type="ECO:0000313" key="3">
    <source>
        <dbReference type="Proteomes" id="UP000717996"/>
    </source>
</evidence>
<gene>
    <name evidence="2" type="ORF">G6F51_014419</name>
</gene>
<feature type="region of interest" description="Disordered" evidence="1">
    <location>
        <begin position="1"/>
        <end position="69"/>
    </location>
</feature>
<sequence length="69" mass="6719">MGGRGGVRADSGGAGVVFDGQRRGGGPGPERGCLRAAAPAGDPPAGRSRARGRRCRGGQAGQHPAGAQQ</sequence>